<keyword evidence="3" id="KW-0540">Nuclease</keyword>
<comment type="caution">
    <text evidence="6">The sequence shown here is derived from an EMBL/GenBank/DDBJ whole genome shotgun (WGS) entry which is preliminary data.</text>
</comment>
<evidence type="ECO:0000256" key="3">
    <source>
        <dbReference type="ARBA" id="ARBA00022722"/>
    </source>
</evidence>
<evidence type="ECO:0000256" key="5">
    <source>
        <dbReference type="ARBA" id="ARBA00022801"/>
    </source>
</evidence>
<organism evidence="6 7">
    <name type="scientific">Nemorincola caseinilytica</name>
    <dbReference type="NCBI Taxonomy" id="2054315"/>
    <lineage>
        <taxon>Bacteria</taxon>
        <taxon>Pseudomonadati</taxon>
        <taxon>Bacteroidota</taxon>
        <taxon>Chitinophagia</taxon>
        <taxon>Chitinophagales</taxon>
        <taxon>Chitinophagaceae</taxon>
        <taxon>Nemorincola</taxon>
    </lineage>
</organism>
<dbReference type="InterPro" id="IPR008201">
    <property type="entry name" value="HepT-like"/>
</dbReference>
<evidence type="ECO:0008006" key="8">
    <source>
        <dbReference type="Google" id="ProtNLM"/>
    </source>
</evidence>
<keyword evidence="1" id="KW-0597">Phosphoprotein</keyword>
<protein>
    <recommendedName>
        <fullName evidence="8">DUF86 domain-containing protein</fullName>
    </recommendedName>
</protein>
<dbReference type="PANTHER" id="PTHR34139:SF1">
    <property type="entry name" value="RNASE MJ1380-RELATED"/>
    <property type="match status" value="1"/>
</dbReference>
<sequence>MKRDDAIYVERIIEAIDQIFVFIGDADEDKFLRNRMMCDACLMQLVVIGENGGKVSQENKERFSEVQWQLMKAARNFFAHAYEFTDWNRVWDTINTILPSLKVKLENILDILEKERDAETN</sequence>
<dbReference type="RefSeq" id="WP_345081319.1">
    <property type="nucleotide sequence ID" value="NZ_BAABFA010000010.1"/>
</dbReference>
<evidence type="ECO:0000313" key="7">
    <source>
        <dbReference type="Proteomes" id="UP001500067"/>
    </source>
</evidence>
<dbReference type="Pfam" id="PF01934">
    <property type="entry name" value="HepT-like"/>
    <property type="match status" value="1"/>
</dbReference>
<dbReference type="EMBL" id="BAABFA010000010">
    <property type="protein sequence ID" value="GAA4464916.1"/>
    <property type="molecule type" value="Genomic_DNA"/>
</dbReference>
<keyword evidence="2" id="KW-1277">Toxin-antitoxin system</keyword>
<keyword evidence="5" id="KW-0378">Hydrolase</keyword>
<keyword evidence="4" id="KW-0547">Nucleotide-binding</keyword>
<evidence type="ECO:0000256" key="1">
    <source>
        <dbReference type="ARBA" id="ARBA00022553"/>
    </source>
</evidence>
<evidence type="ECO:0000313" key="6">
    <source>
        <dbReference type="EMBL" id="GAA4464916.1"/>
    </source>
</evidence>
<keyword evidence="7" id="KW-1185">Reference proteome</keyword>
<reference evidence="7" key="1">
    <citation type="journal article" date="2019" name="Int. J. Syst. Evol. Microbiol.">
        <title>The Global Catalogue of Microorganisms (GCM) 10K type strain sequencing project: providing services to taxonomists for standard genome sequencing and annotation.</title>
        <authorList>
            <consortium name="The Broad Institute Genomics Platform"/>
            <consortium name="The Broad Institute Genome Sequencing Center for Infectious Disease"/>
            <person name="Wu L."/>
            <person name="Ma J."/>
        </authorList>
    </citation>
    <scope>NUCLEOTIDE SEQUENCE [LARGE SCALE GENOMIC DNA]</scope>
    <source>
        <strain evidence="7">JCM 32105</strain>
    </source>
</reference>
<accession>A0ABP8NG78</accession>
<evidence type="ECO:0000256" key="2">
    <source>
        <dbReference type="ARBA" id="ARBA00022649"/>
    </source>
</evidence>
<dbReference type="Proteomes" id="UP001500067">
    <property type="component" value="Unassembled WGS sequence"/>
</dbReference>
<dbReference type="PANTHER" id="PTHR34139">
    <property type="entry name" value="UPF0331 PROTEIN MJ0127"/>
    <property type="match status" value="1"/>
</dbReference>
<evidence type="ECO:0000256" key="4">
    <source>
        <dbReference type="ARBA" id="ARBA00022741"/>
    </source>
</evidence>
<gene>
    <name evidence="6" type="ORF">GCM10023093_16220</name>
</gene>
<proteinExistence type="predicted"/>
<dbReference type="InterPro" id="IPR051813">
    <property type="entry name" value="HepT_RNase_toxin"/>
</dbReference>
<name>A0ABP8NG78_9BACT</name>